<organism evidence="2 3">
    <name type="scientific">Marssonina brunnea f. sp. multigermtubi (strain MB_m1)</name>
    <name type="common">Marssonina leaf spot fungus</name>
    <dbReference type="NCBI Taxonomy" id="1072389"/>
    <lineage>
        <taxon>Eukaryota</taxon>
        <taxon>Fungi</taxon>
        <taxon>Dikarya</taxon>
        <taxon>Ascomycota</taxon>
        <taxon>Pezizomycotina</taxon>
        <taxon>Leotiomycetes</taxon>
        <taxon>Helotiales</taxon>
        <taxon>Drepanopezizaceae</taxon>
        <taxon>Drepanopeziza</taxon>
    </lineage>
</organism>
<gene>
    <name evidence="2" type="ORF">MBM_05685</name>
</gene>
<sequence>MPHATNENGIVPNGVIRNSVVNGVVANGIVRSSIAENSFANNDHSLHQVPPTRPSSPLAPIVPLRDIAEAPSRSEVPLPAAVTTSQAPFFAESPRVNGNPNGVTDGPVSNAPPGVYLNPHREHLGEHRLAPAFGNGLIPSSCTDNVYAPTPYNSPVTPTTRSPRSTTRLGAREFGGGPKKKIKFTIKSRSRSAKDRLLSDPETAVGQGNSPLYDEDVLAILDHDHAKPVLANVPTDEGTLGDVLYSLASEELKLAANDFRQDGISGLNDGDFLDQAYEAHVRRGRGDFEDMLETKFNTKWATGECANGH</sequence>
<feature type="compositionally biased region" description="Low complexity" evidence="1">
    <location>
        <begin position="154"/>
        <end position="168"/>
    </location>
</feature>
<proteinExistence type="predicted"/>
<dbReference type="OrthoDB" id="3523409at2759"/>
<accession>K1WTK3</accession>
<protein>
    <submittedName>
        <fullName evidence="2">Uncharacterized protein</fullName>
    </submittedName>
</protein>
<dbReference type="KEGG" id="mbe:MBM_05685"/>
<keyword evidence="3" id="KW-1185">Reference proteome</keyword>
<evidence type="ECO:0000256" key="1">
    <source>
        <dbReference type="SAM" id="MobiDB-lite"/>
    </source>
</evidence>
<dbReference type="OMA" id="HFMISSC"/>
<reference evidence="2 3" key="1">
    <citation type="journal article" date="2012" name="BMC Genomics">
        <title>Sequencing the genome of Marssonina brunnea reveals fungus-poplar co-evolution.</title>
        <authorList>
            <person name="Zhu S."/>
            <person name="Cao Y.-Z."/>
            <person name="Jiang C."/>
            <person name="Tan B.-Y."/>
            <person name="Wang Z."/>
            <person name="Feng S."/>
            <person name="Zhang L."/>
            <person name="Su X.-H."/>
            <person name="Brejova B."/>
            <person name="Vinar T."/>
            <person name="Xu M."/>
            <person name="Wang M.-X."/>
            <person name="Zhang S.-G."/>
            <person name="Huang M.-R."/>
            <person name="Wu R."/>
            <person name="Zhou Y."/>
        </authorList>
    </citation>
    <scope>NUCLEOTIDE SEQUENCE [LARGE SCALE GENOMIC DNA]</scope>
    <source>
        <strain evidence="2 3">MB_m1</strain>
    </source>
</reference>
<dbReference type="Proteomes" id="UP000006753">
    <property type="component" value="Unassembled WGS sequence"/>
</dbReference>
<feature type="region of interest" description="Disordered" evidence="1">
    <location>
        <begin position="152"/>
        <end position="174"/>
    </location>
</feature>
<name>K1WTK3_MARBU</name>
<dbReference type="AlphaFoldDB" id="K1WTK3"/>
<dbReference type="InParanoid" id="K1WTK3"/>
<evidence type="ECO:0000313" key="3">
    <source>
        <dbReference type="Proteomes" id="UP000006753"/>
    </source>
</evidence>
<evidence type="ECO:0000313" key="2">
    <source>
        <dbReference type="EMBL" id="EKD16391.1"/>
    </source>
</evidence>
<dbReference type="EMBL" id="JH921439">
    <property type="protein sequence ID" value="EKD16391.1"/>
    <property type="molecule type" value="Genomic_DNA"/>
</dbReference>
<dbReference type="HOGENOM" id="CLU_900400_0_0_1"/>
<dbReference type="STRING" id="1072389.K1WTK3"/>